<dbReference type="STRING" id="67003.A0A1X0NQ44"/>
<dbReference type="InterPro" id="IPR032675">
    <property type="entry name" value="LRR_dom_sf"/>
</dbReference>
<dbReference type="GeneID" id="39987491"/>
<protein>
    <submittedName>
        <fullName evidence="3">Leucine-rich repeat protein</fullName>
    </submittedName>
</protein>
<dbReference type="PANTHER" id="PTHR48051">
    <property type="match status" value="1"/>
</dbReference>
<dbReference type="EMBL" id="NBCO01000025">
    <property type="protein sequence ID" value="ORC86824.1"/>
    <property type="molecule type" value="Genomic_DNA"/>
</dbReference>
<dbReference type="SMART" id="SM00369">
    <property type="entry name" value="LRR_TYP"/>
    <property type="match status" value="3"/>
</dbReference>
<sequence length="228" mass="25858">MADAEERFLDVVQQVYDNKDTTLHFSYQEDFKSIPASIKALRTTLEVLHVDNNYSLTSLPPAIGELGRLRWLNASYCRISSLPQEIGRLSHLERLYLSNNLLTTVPMELWQLKSLQELRLDNNKLQVLPGGVLFLPHLETVTLENNPLLRQEEVAGAAPVSLVPPMASVDCSNCCVRLQNYEVFVTFHNLAALRSVPFVHCVCSEICKKHLELRLAEYDASHPFTEPQ</sequence>
<dbReference type="Pfam" id="PF13855">
    <property type="entry name" value="LRR_8"/>
    <property type="match status" value="1"/>
</dbReference>
<dbReference type="AlphaFoldDB" id="A0A1X0NQ44"/>
<dbReference type="InterPro" id="IPR001611">
    <property type="entry name" value="Leu-rich_rpt"/>
</dbReference>
<evidence type="ECO:0000313" key="3">
    <source>
        <dbReference type="EMBL" id="ORC86824.1"/>
    </source>
</evidence>
<evidence type="ECO:0000256" key="2">
    <source>
        <dbReference type="ARBA" id="ARBA00022737"/>
    </source>
</evidence>
<evidence type="ECO:0000256" key="1">
    <source>
        <dbReference type="ARBA" id="ARBA00022614"/>
    </source>
</evidence>
<dbReference type="SMART" id="SM00364">
    <property type="entry name" value="LRR_BAC"/>
    <property type="match status" value="4"/>
</dbReference>
<proteinExistence type="predicted"/>
<reference evidence="3 4" key="1">
    <citation type="submission" date="2017-03" db="EMBL/GenBank/DDBJ databases">
        <title>An alternative strategy for trypanosome survival in the mammalian bloodstream revealed through genome and transcriptome analysis of the ubiquitous bovine parasite Trypanosoma (Megatrypanum) theileri.</title>
        <authorList>
            <person name="Kelly S."/>
            <person name="Ivens A."/>
            <person name="Mott A."/>
            <person name="O'Neill E."/>
            <person name="Emms D."/>
            <person name="Macleod O."/>
            <person name="Voorheis P."/>
            <person name="Matthews J."/>
            <person name="Matthews K."/>
            <person name="Carrington M."/>
        </authorList>
    </citation>
    <scope>NUCLEOTIDE SEQUENCE [LARGE SCALE GENOMIC DNA]</scope>
    <source>
        <strain evidence="3">Edinburgh</strain>
    </source>
</reference>
<dbReference type="Proteomes" id="UP000192257">
    <property type="component" value="Unassembled WGS sequence"/>
</dbReference>
<dbReference type="InterPro" id="IPR050216">
    <property type="entry name" value="LRR_domain-containing"/>
</dbReference>
<accession>A0A1X0NQ44</accession>
<dbReference type="Gene3D" id="3.80.10.10">
    <property type="entry name" value="Ribonuclease Inhibitor"/>
    <property type="match status" value="1"/>
</dbReference>
<keyword evidence="1" id="KW-0433">Leucine-rich repeat</keyword>
<comment type="caution">
    <text evidence="3">The sequence shown here is derived from an EMBL/GenBank/DDBJ whole genome shotgun (WGS) entry which is preliminary data.</text>
</comment>
<dbReference type="PANTHER" id="PTHR48051:SF53">
    <property type="entry name" value="LEUCINE RICH REPEAT CONTAINING 58"/>
    <property type="match status" value="1"/>
</dbReference>
<name>A0A1X0NQ44_9TRYP</name>
<evidence type="ECO:0000313" key="4">
    <source>
        <dbReference type="Proteomes" id="UP000192257"/>
    </source>
</evidence>
<dbReference type="RefSeq" id="XP_028880890.1">
    <property type="nucleotide sequence ID" value="XM_029027711.1"/>
</dbReference>
<dbReference type="InterPro" id="IPR003591">
    <property type="entry name" value="Leu-rich_rpt_typical-subtyp"/>
</dbReference>
<dbReference type="OrthoDB" id="1394818at2759"/>
<gene>
    <name evidence="3" type="ORF">TM35_000251200</name>
</gene>
<dbReference type="VEuPathDB" id="TriTrypDB:TM35_000251200"/>
<dbReference type="PROSITE" id="PS51450">
    <property type="entry name" value="LRR"/>
    <property type="match status" value="1"/>
</dbReference>
<keyword evidence="4" id="KW-1185">Reference proteome</keyword>
<organism evidence="3 4">
    <name type="scientific">Trypanosoma theileri</name>
    <dbReference type="NCBI Taxonomy" id="67003"/>
    <lineage>
        <taxon>Eukaryota</taxon>
        <taxon>Discoba</taxon>
        <taxon>Euglenozoa</taxon>
        <taxon>Kinetoplastea</taxon>
        <taxon>Metakinetoplastina</taxon>
        <taxon>Trypanosomatida</taxon>
        <taxon>Trypanosomatidae</taxon>
        <taxon>Trypanosoma</taxon>
    </lineage>
</organism>
<dbReference type="SUPFAM" id="SSF52058">
    <property type="entry name" value="L domain-like"/>
    <property type="match status" value="1"/>
</dbReference>
<keyword evidence="2" id="KW-0677">Repeat</keyword>
<dbReference type="GO" id="GO:0005737">
    <property type="term" value="C:cytoplasm"/>
    <property type="evidence" value="ECO:0007669"/>
    <property type="project" value="TreeGrafter"/>
</dbReference>